<keyword evidence="2" id="KW-1185">Reference proteome</keyword>
<dbReference type="Proteomes" id="UP000001194">
    <property type="component" value="Unassembled WGS sequence"/>
</dbReference>
<dbReference type="Gene3D" id="3.40.50.150">
    <property type="entry name" value="Vaccinia Virus protein VP39"/>
    <property type="match status" value="1"/>
</dbReference>
<dbReference type="Pfam" id="PF07942">
    <property type="entry name" value="CARME"/>
    <property type="match status" value="1"/>
</dbReference>
<organism evidence="2">
    <name type="scientific">Laccaria bicolor (strain S238N-H82 / ATCC MYA-4686)</name>
    <name type="common">Bicoloured deceiver</name>
    <name type="synonym">Laccaria laccata var. bicolor</name>
    <dbReference type="NCBI Taxonomy" id="486041"/>
    <lineage>
        <taxon>Eukaryota</taxon>
        <taxon>Fungi</taxon>
        <taxon>Dikarya</taxon>
        <taxon>Basidiomycota</taxon>
        <taxon>Agaricomycotina</taxon>
        <taxon>Agaricomycetes</taxon>
        <taxon>Agaricomycetidae</taxon>
        <taxon>Agaricales</taxon>
        <taxon>Agaricineae</taxon>
        <taxon>Hydnangiaceae</taxon>
        <taxon>Laccaria</taxon>
    </lineage>
</organism>
<dbReference type="OrthoDB" id="978at2759"/>
<reference evidence="1 2" key="1">
    <citation type="journal article" date="2008" name="Nature">
        <title>The genome of Laccaria bicolor provides insights into mycorrhizal symbiosis.</title>
        <authorList>
            <person name="Martin F."/>
            <person name="Aerts A."/>
            <person name="Ahren D."/>
            <person name="Brun A."/>
            <person name="Danchin E.G.J."/>
            <person name="Duchaussoy F."/>
            <person name="Gibon J."/>
            <person name="Kohler A."/>
            <person name="Lindquist E."/>
            <person name="Pereda V."/>
            <person name="Salamov A."/>
            <person name="Shapiro H.J."/>
            <person name="Wuyts J."/>
            <person name="Blaudez D."/>
            <person name="Buee M."/>
            <person name="Brokstein P."/>
            <person name="Canbaeck B."/>
            <person name="Cohen D."/>
            <person name="Courty P.E."/>
            <person name="Coutinho P.M."/>
            <person name="Delaruelle C."/>
            <person name="Detter J.C."/>
            <person name="Deveau A."/>
            <person name="DiFazio S."/>
            <person name="Duplessis S."/>
            <person name="Fraissinet-Tachet L."/>
            <person name="Lucic E."/>
            <person name="Frey-Klett P."/>
            <person name="Fourrey C."/>
            <person name="Feussner I."/>
            <person name="Gay G."/>
            <person name="Grimwood J."/>
            <person name="Hoegger P.J."/>
            <person name="Jain P."/>
            <person name="Kilaru S."/>
            <person name="Labbe J."/>
            <person name="Lin Y.C."/>
            <person name="Legue V."/>
            <person name="Le Tacon F."/>
            <person name="Marmeisse R."/>
            <person name="Melayah D."/>
            <person name="Montanini B."/>
            <person name="Muratet M."/>
            <person name="Nehls U."/>
            <person name="Niculita-Hirzel H."/>
            <person name="Oudot-Le Secq M.P."/>
            <person name="Peter M."/>
            <person name="Quesneville H."/>
            <person name="Rajashekar B."/>
            <person name="Reich M."/>
            <person name="Rouhier N."/>
            <person name="Schmutz J."/>
            <person name="Yin T."/>
            <person name="Chalot M."/>
            <person name="Henrissat B."/>
            <person name="Kuees U."/>
            <person name="Lucas S."/>
            <person name="Van de Peer Y."/>
            <person name="Podila G.K."/>
            <person name="Polle A."/>
            <person name="Pukkila P.J."/>
            <person name="Richardson P.M."/>
            <person name="Rouze P."/>
            <person name="Sanders I.R."/>
            <person name="Stajich J.E."/>
            <person name="Tunlid A."/>
            <person name="Tuskan G."/>
            <person name="Grigoriev I.V."/>
        </authorList>
    </citation>
    <scope>NUCLEOTIDE SEQUENCE [LARGE SCALE GENOMIC DNA]</scope>
    <source>
        <strain evidence="2">S238N-H82 / ATCC MYA-4686</strain>
    </source>
</reference>
<dbReference type="HOGENOM" id="CLU_030612_0_0_1"/>
<protein>
    <submittedName>
        <fullName evidence="1">Uncharacterized protein</fullName>
    </submittedName>
</protein>
<dbReference type="SMART" id="SM01296">
    <property type="entry name" value="N2227"/>
    <property type="match status" value="1"/>
</dbReference>
<dbReference type="EMBL" id="DS547161">
    <property type="protein sequence ID" value="EDQ99635.1"/>
    <property type="molecule type" value="Genomic_DNA"/>
</dbReference>
<proteinExistence type="predicted"/>
<dbReference type="GO" id="GO:0008757">
    <property type="term" value="F:S-adenosylmethionine-dependent methyltransferase activity"/>
    <property type="evidence" value="ECO:0007669"/>
    <property type="project" value="InterPro"/>
</dbReference>
<name>B0E0K8_LACBS</name>
<dbReference type="RefSeq" id="XP_001889746.1">
    <property type="nucleotide sequence ID" value="XM_001889711.1"/>
</dbReference>
<accession>B0E0K8</accession>
<dbReference type="PANTHER" id="PTHR12303">
    <property type="entry name" value="CARNOSINE N-METHYLTRANSFERASE"/>
    <property type="match status" value="1"/>
</dbReference>
<dbReference type="KEGG" id="lbc:LACBIDRAFT_256049"/>
<dbReference type="AlphaFoldDB" id="B0E0K8"/>
<dbReference type="InterPro" id="IPR012901">
    <property type="entry name" value="CARME"/>
</dbReference>
<evidence type="ECO:0000313" key="2">
    <source>
        <dbReference type="Proteomes" id="UP000001194"/>
    </source>
</evidence>
<evidence type="ECO:0000313" key="1">
    <source>
        <dbReference type="EMBL" id="EDQ99635.1"/>
    </source>
</evidence>
<gene>
    <name evidence="1" type="ORF">LACBIDRAFT_256049</name>
</gene>
<dbReference type="GeneID" id="6085370"/>
<sequence length="309" mass="34748">MLASYTTLGRAHRNLGRKIGYPQKLDQLRDVTALNATVAESIAELASEEFPSLSSIPSADVSAADLARVRESLKHFIRDWSEEGAPEREQIFTPILDLLKEVDADERAKKKVLVPGSGLGRLAWEISQLGFATTANELSFFMTLAFRFLLSPKTTATPNEHHLRPYAHWFSHQRSNASTFRRISFPDVIPRLGPNLTLSPTDSGEGYDFIVTLFFIDTSINVFATMEHIFKLLRPGGSWINLGPLLWTGGGQSKIELSLEEVLQAAEEIGFVIQRDDAMKTVECQYTGDRNAMMCWTYKAEFWVARKFK</sequence>
<dbReference type="PANTHER" id="PTHR12303:SF13">
    <property type="match status" value="1"/>
</dbReference>
<dbReference type="InterPro" id="IPR029063">
    <property type="entry name" value="SAM-dependent_MTases_sf"/>
</dbReference>
<dbReference type="InParanoid" id="B0E0K8"/>
<dbReference type="SUPFAM" id="SSF53335">
    <property type="entry name" value="S-adenosyl-L-methionine-dependent methyltransferases"/>
    <property type="match status" value="1"/>
</dbReference>